<comment type="caution">
    <text evidence="2">The sequence shown here is derived from an EMBL/GenBank/DDBJ whole genome shotgun (WGS) entry which is preliminary data.</text>
</comment>
<evidence type="ECO:0000256" key="1">
    <source>
        <dbReference type="SAM" id="MobiDB-lite"/>
    </source>
</evidence>
<keyword evidence="3" id="KW-1185">Reference proteome</keyword>
<dbReference type="EMBL" id="CAJVAX010000021">
    <property type="protein sequence ID" value="CAG7655483.1"/>
    <property type="molecule type" value="Genomic_DNA"/>
</dbReference>
<accession>A0A9W4MKK3</accession>
<evidence type="ECO:0000313" key="2">
    <source>
        <dbReference type="EMBL" id="CAG7655483.1"/>
    </source>
</evidence>
<name>A0A9W4MKK3_9ACTN</name>
<feature type="region of interest" description="Disordered" evidence="1">
    <location>
        <begin position="1"/>
        <end position="95"/>
    </location>
</feature>
<feature type="compositionally biased region" description="Gly residues" evidence="1">
    <location>
        <begin position="48"/>
        <end position="62"/>
    </location>
</feature>
<organism evidence="2 3">
    <name type="scientific">Actinacidiphila bryophytorum</name>
    <dbReference type="NCBI Taxonomy" id="1436133"/>
    <lineage>
        <taxon>Bacteria</taxon>
        <taxon>Bacillati</taxon>
        <taxon>Actinomycetota</taxon>
        <taxon>Actinomycetes</taxon>
        <taxon>Kitasatosporales</taxon>
        <taxon>Streptomycetaceae</taxon>
        <taxon>Actinacidiphila</taxon>
    </lineage>
</organism>
<evidence type="ECO:0000313" key="3">
    <source>
        <dbReference type="Proteomes" id="UP001153328"/>
    </source>
</evidence>
<proteinExistence type="predicted"/>
<dbReference type="Proteomes" id="UP001153328">
    <property type="component" value="Unassembled WGS sequence"/>
</dbReference>
<reference evidence="2" key="1">
    <citation type="submission" date="2021-06" db="EMBL/GenBank/DDBJ databases">
        <authorList>
            <person name="Arsene-Ploetze F."/>
        </authorList>
    </citation>
    <scope>NUCLEOTIDE SEQUENCE</scope>
    <source>
        <strain evidence="2">SBRY1</strain>
    </source>
</reference>
<sequence length="204" mass="21488">MSKASHLRPPHPKPRPSAEAQVGVRAAPRRGQGGSPDGVRVGVPPTESGGGCPRRSQGGGAPDGVRVGVPPTESGWGCPRRSQGGGAPDGVRGRVRPPFGPTWDPLAAGLTKAVVYWASGPFPGHTCRSGGTHPPALTGGEAHWRAAFRAVHAGSGCQWRRARAARHPMAQRRSTQPRRNPRFDVLWWTSPNLLASDRPLSTAL</sequence>
<dbReference type="AlphaFoldDB" id="A0A9W4MKK3"/>
<feature type="compositionally biased region" description="Basic residues" evidence="1">
    <location>
        <begin position="1"/>
        <end position="14"/>
    </location>
</feature>
<gene>
    <name evidence="2" type="ORF">SBRY_70143</name>
</gene>
<protein>
    <submittedName>
        <fullName evidence="2">Uncharacterized protein</fullName>
    </submittedName>
</protein>